<dbReference type="InterPro" id="IPR016181">
    <property type="entry name" value="Acyl_CoA_acyltransferase"/>
</dbReference>
<dbReference type="RefSeq" id="WP_088874870.1">
    <property type="nucleotide sequence ID" value="NZ_CP022112.1"/>
</dbReference>
<dbReference type="InterPro" id="IPR000182">
    <property type="entry name" value="GNAT_dom"/>
</dbReference>
<dbReference type="KEGG" id="nao:Y958_26545"/>
<dbReference type="PANTHER" id="PTHR47237:SF2">
    <property type="entry name" value="BLL4206 PROTEIN"/>
    <property type="match status" value="1"/>
</dbReference>
<evidence type="ECO:0000313" key="3">
    <source>
        <dbReference type="Proteomes" id="UP000197153"/>
    </source>
</evidence>
<dbReference type="GO" id="GO:0016747">
    <property type="term" value="F:acyltransferase activity, transferring groups other than amino-acyl groups"/>
    <property type="evidence" value="ECO:0007669"/>
    <property type="project" value="InterPro"/>
</dbReference>
<feature type="domain" description="N-acetyltransferase" evidence="1">
    <location>
        <begin position="9"/>
        <end position="139"/>
    </location>
</feature>
<dbReference type="EMBL" id="CP022112">
    <property type="protein sequence ID" value="ASG24440.1"/>
    <property type="molecule type" value="Genomic_DNA"/>
</dbReference>
<keyword evidence="2" id="KW-0808">Transferase</keyword>
<name>A0A248K0U6_9PROT</name>
<dbReference type="PANTHER" id="PTHR47237">
    <property type="entry name" value="SLL0310 PROTEIN"/>
    <property type="match status" value="1"/>
</dbReference>
<organism evidence="2 3">
    <name type="scientific">Nitrospirillum viridazoti CBAmc</name>
    <dbReference type="NCBI Taxonomy" id="1441467"/>
    <lineage>
        <taxon>Bacteria</taxon>
        <taxon>Pseudomonadati</taxon>
        <taxon>Pseudomonadota</taxon>
        <taxon>Alphaproteobacteria</taxon>
        <taxon>Rhodospirillales</taxon>
        <taxon>Azospirillaceae</taxon>
        <taxon>Nitrospirillum</taxon>
        <taxon>Nitrospirillum viridazoti</taxon>
    </lineage>
</organism>
<dbReference type="PROSITE" id="PS51186">
    <property type="entry name" value="GNAT"/>
    <property type="match status" value="1"/>
</dbReference>
<reference evidence="2 3" key="1">
    <citation type="submission" date="2017-06" db="EMBL/GenBank/DDBJ databases">
        <title>Complete genome sequence of Nitrospirillum amazonense strain CBAmC, an endophytic nitrogen-fixing and plant growth-promoting bacterium, isolated from sugarcane.</title>
        <authorList>
            <person name="Schwab S."/>
            <person name="dos Santos Teixeira K.R."/>
            <person name="Simoes Araujo J.L."/>
            <person name="Soares Vidal M."/>
            <person name="Borges de Freitas H.R."/>
            <person name="Rivello Crivelaro A.L."/>
            <person name="Bueno de Camargo Nunes A."/>
            <person name="dos Santos C.M."/>
            <person name="Palmeira da Silva Rosa D."/>
            <person name="da Silva Padilha D."/>
            <person name="da Silva E."/>
            <person name="Araujo Terra L."/>
            <person name="Soares Mendes V."/>
            <person name="Farinelli L."/>
            <person name="Magalhaes Cruz L."/>
            <person name="Baldani J.I."/>
        </authorList>
    </citation>
    <scope>NUCLEOTIDE SEQUENCE [LARGE SCALE GENOMIC DNA]</scope>
    <source>
        <strain evidence="2 3">CBAmC</strain>
    </source>
</reference>
<evidence type="ECO:0000259" key="1">
    <source>
        <dbReference type="PROSITE" id="PS51186"/>
    </source>
</evidence>
<proteinExistence type="predicted"/>
<dbReference type="AlphaFoldDB" id="A0A248K0U6"/>
<gene>
    <name evidence="2" type="ORF">Y958_26545</name>
</gene>
<evidence type="ECO:0000313" key="2">
    <source>
        <dbReference type="EMBL" id="ASG24440.1"/>
    </source>
</evidence>
<protein>
    <submittedName>
        <fullName evidence="2">GNAT family N-acetyltransferase</fullName>
    </submittedName>
</protein>
<sequence length="285" mass="31103">MERRTDLLVKLRDMTADDLPQAHALSRKLQWPHRIEDWDFMLRAGTGIVAEENGAIVGTIMGWPYGPEVATLGMVIVAEEKQGAGIGRQLMDAMMARLGNRAIVLNATTEGLPLYTRLGFTPFGEILQHQGAAFSVPIPSLRPNERVRPLGSKDHDAIIALDRKACGMDRTGLFAQLRKLAHGVVLDRDSQAIGFALFRRFGRGYVIGPTTAPDAEGARTLISHWLGSNAGMLARVDIPHDSDLAAWLDDLGLPCVGRVTRMVRGRLPPQAQAIRTFSLVSQALG</sequence>
<dbReference type="InterPro" id="IPR052729">
    <property type="entry name" value="Acyl/Acetyltrans_Enzymes"/>
</dbReference>
<keyword evidence="3" id="KW-1185">Reference proteome</keyword>
<dbReference type="CDD" id="cd04301">
    <property type="entry name" value="NAT_SF"/>
    <property type="match status" value="1"/>
</dbReference>
<dbReference type="Gene3D" id="3.40.630.30">
    <property type="match status" value="1"/>
</dbReference>
<dbReference type="Pfam" id="PF18014">
    <property type="entry name" value="Acetyltransf_18"/>
    <property type="match status" value="1"/>
</dbReference>
<dbReference type="SUPFAM" id="SSF55729">
    <property type="entry name" value="Acyl-CoA N-acyltransferases (Nat)"/>
    <property type="match status" value="1"/>
</dbReference>
<dbReference type="Gene3D" id="3.40.630.90">
    <property type="match status" value="1"/>
</dbReference>
<accession>A0A248K0U6</accession>
<dbReference type="Pfam" id="PF13508">
    <property type="entry name" value="Acetyltransf_7"/>
    <property type="match status" value="1"/>
</dbReference>
<dbReference type="InterPro" id="IPR041496">
    <property type="entry name" value="YitH/HolE_GNAT"/>
</dbReference>
<dbReference type="Proteomes" id="UP000197153">
    <property type="component" value="Chromosome 3"/>
</dbReference>